<dbReference type="EMBL" id="VSRR010045081">
    <property type="protein sequence ID" value="MPC77134.1"/>
    <property type="molecule type" value="Genomic_DNA"/>
</dbReference>
<reference evidence="1 2" key="1">
    <citation type="submission" date="2019-05" db="EMBL/GenBank/DDBJ databases">
        <title>Another draft genome of Portunus trituberculatus and its Hox gene families provides insights of decapod evolution.</title>
        <authorList>
            <person name="Jeong J.-H."/>
            <person name="Song I."/>
            <person name="Kim S."/>
            <person name="Choi T."/>
            <person name="Kim D."/>
            <person name="Ryu S."/>
            <person name="Kim W."/>
        </authorList>
    </citation>
    <scope>NUCLEOTIDE SEQUENCE [LARGE SCALE GENOMIC DNA]</scope>
    <source>
        <tissue evidence="1">Muscle</tissue>
    </source>
</reference>
<accession>A0A5B7I8K5</accession>
<keyword evidence="2" id="KW-1185">Reference proteome</keyword>
<dbReference type="AlphaFoldDB" id="A0A5B7I8K5"/>
<proteinExistence type="predicted"/>
<gene>
    <name evidence="1" type="ORF">E2C01_071579</name>
</gene>
<sequence length="51" mass="5954">MVLKGLRLAVFSTRYNVFLTPSALGTHFYLQFYARLDVFIDIRKGLWRSGD</sequence>
<protein>
    <submittedName>
        <fullName evidence="1">Uncharacterized protein</fullName>
    </submittedName>
</protein>
<evidence type="ECO:0000313" key="2">
    <source>
        <dbReference type="Proteomes" id="UP000324222"/>
    </source>
</evidence>
<dbReference type="Proteomes" id="UP000324222">
    <property type="component" value="Unassembled WGS sequence"/>
</dbReference>
<evidence type="ECO:0000313" key="1">
    <source>
        <dbReference type="EMBL" id="MPC77134.1"/>
    </source>
</evidence>
<comment type="caution">
    <text evidence="1">The sequence shown here is derived from an EMBL/GenBank/DDBJ whole genome shotgun (WGS) entry which is preliminary data.</text>
</comment>
<organism evidence="1 2">
    <name type="scientific">Portunus trituberculatus</name>
    <name type="common">Swimming crab</name>
    <name type="synonym">Neptunus trituberculatus</name>
    <dbReference type="NCBI Taxonomy" id="210409"/>
    <lineage>
        <taxon>Eukaryota</taxon>
        <taxon>Metazoa</taxon>
        <taxon>Ecdysozoa</taxon>
        <taxon>Arthropoda</taxon>
        <taxon>Crustacea</taxon>
        <taxon>Multicrustacea</taxon>
        <taxon>Malacostraca</taxon>
        <taxon>Eumalacostraca</taxon>
        <taxon>Eucarida</taxon>
        <taxon>Decapoda</taxon>
        <taxon>Pleocyemata</taxon>
        <taxon>Brachyura</taxon>
        <taxon>Eubrachyura</taxon>
        <taxon>Portunoidea</taxon>
        <taxon>Portunidae</taxon>
        <taxon>Portuninae</taxon>
        <taxon>Portunus</taxon>
    </lineage>
</organism>
<name>A0A5B7I8K5_PORTR</name>